<dbReference type="GO" id="GO:0015419">
    <property type="term" value="F:ABC-type sulfate transporter activity"/>
    <property type="evidence" value="ECO:0007669"/>
    <property type="project" value="UniProtKB-UniRule"/>
</dbReference>
<feature type="transmembrane region" description="Helical" evidence="9">
    <location>
        <begin position="20"/>
        <end position="44"/>
    </location>
</feature>
<dbReference type="GO" id="GO:0005886">
    <property type="term" value="C:plasma membrane"/>
    <property type="evidence" value="ECO:0007669"/>
    <property type="project" value="UniProtKB-SubCell"/>
</dbReference>
<feature type="transmembrane region" description="Helical" evidence="9">
    <location>
        <begin position="64"/>
        <end position="93"/>
    </location>
</feature>
<feature type="transmembrane region" description="Helical" evidence="9">
    <location>
        <begin position="105"/>
        <end position="123"/>
    </location>
</feature>
<name>A0A4Q8M677_9GAMM</name>
<dbReference type="NCBIfam" id="TIGR00969">
    <property type="entry name" value="3a0106s02"/>
    <property type="match status" value="1"/>
</dbReference>
<dbReference type="PANTHER" id="PTHR30406:SF8">
    <property type="entry name" value="SULFATE TRANSPORT SYSTEM PERMEASE PROTEIN CYST"/>
    <property type="match status" value="1"/>
</dbReference>
<dbReference type="OrthoDB" id="9804629at2"/>
<keyword evidence="6 9" id="KW-0764">Sulfate transport</keyword>
<evidence type="ECO:0000313" key="11">
    <source>
        <dbReference type="EMBL" id="TAA45555.1"/>
    </source>
</evidence>
<dbReference type="AlphaFoldDB" id="A0A4Q8M677"/>
<reference evidence="11 12" key="1">
    <citation type="submission" date="2019-02" db="EMBL/GenBank/DDBJ databases">
        <title>WGS of Pseudoxanthomonas species novum from clinical isolates.</title>
        <authorList>
            <person name="Bernier A.-M."/>
            <person name="Bernard K."/>
            <person name="Vachon A."/>
        </authorList>
    </citation>
    <scope>NUCLEOTIDE SEQUENCE [LARGE SCALE GENOMIC DNA]</scope>
    <source>
        <strain evidence="11 12">NML130969</strain>
    </source>
</reference>
<dbReference type="Gene3D" id="1.10.3720.10">
    <property type="entry name" value="MetI-like"/>
    <property type="match status" value="1"/>
</dbReference>
<comment type="function">
    <text evidence="9">Part of the ABC transporter complex (TC 3.A.1.6.1) involved in sulfate/thiosulfate import.</text>
</comment>
<dbReference type="InterPro" id="IPR011865">
    <property type="entry name" value="CysT_permease"/>
</dbReference>
<comment type="similarity">
    <text evidence="9">Belongs to the binding-protein-dependent transport system permease family. CysTW subfamily.</text>
</comment>
<proteinExistence type="inferred from homology"/>
<dbReference type="PROSITE" id="PS50928">
    <property type="entry name" value="ABC_TM1"/>
    <property type="match status" value="1"/>
</dbReference>
<comment type="caution">
    <text evidence="9">Lacks conserved residue(s) required for the propagation of feature annotation.</text>
</comment>
<comment type="function">
    <text evidence="8">Part of the ABC transporter complex CysAWTP (TC 3.A.1.6.1) involved in sulfate/thiosulfate import. Probably responsible for the translocation of the substrate across the membrane.</text>
</comment>
<evidence type="ECO:0000259" key="10">
    <source>
        <dbReference type="PROSITE" id="PS50928"/>
    </source>
</evidence>
<feature type="transmembrane region" description="Helical" evidence="9">
    <location>
        <begin position="249"/>
        <end position="270"/>
    </location>
</feature>
<evidence type="ECO:0000313" key="12">
    <source>
        <dbReference type="Proteomes" id="UP000294164"/>
    </source>
</evidence>
<dbReference type="FunFam" id="1.10.3720.10:FF:000004">
    <property type="entry name" value="Sulfate transport system permease protein CysT"/>
    <property type="match status" value="1"/>
</dbReference>
<dbReference type="PANTHER" id="PTHR30406">
    <property type="entry name" value="SULFATE TRANSPORT SYSTEM PERMEASE PROTEIN"/>
    <property type="match status" value="1"/>
</dbReference>
<evidence type="ECO:0000256" key="8">
    <source>
        <dbReference type="ARBA" id="ARBA00025323"/>
    </source>
</evidence>
<evidence type="ECO:0000256" key="6">
    <source>
        <dbReference type="ARBA" id="ARBA00023032"/>
    </source>
</evidence>
<dbReference type="Proteomes" id="UP000294164">
    <property type="component" value="Unassembled WGS sequence"/>
</dbReference>
<dbReference type="Pfam" id="PF00528">
    <property type="entry name" value="BPD_transp_1"/>
    <property type="match status" value="1"/>
</dbReference>
<dbReference type="SUPFAM" id="SSF161098">
    <property type="entry name" value="MetI-like"/>
    <property type="match status" value="1"/>
</dbReference>
<comment type="caution">
    <text evidence="11">The sequence shown here is derived from an EMBL/GenBank/DDBJ whole genome shotgun (WGS) entry which is preliminary data.</text>
</comment>
<dbReference type="EMBL" id="SHMG01000002">
    <property type="protein sequence ID" value="TAA45555.1"/>
    <property type="molecule type" value="Genomic_DNA"/>
</dbReference>
<evidence type="ECO:0000256" key="3">
    <source>
        <dbReference type="ARBA" id="ARBA00022448"/>
    </source>
</evidence>
<dbReference type="InterPro" id="IPR005667">
    <property type="entry name" value="Sulph_transpt2"/>
</dbReference>
<evidence type="ECO:0000256" key="4">
    <source>
        <dbReference type="ARBA" id="ARBA00022692"/>
    </source>
</evidence>
<evidence type="ECO:0000256" key="7">
    <source>
        <dbReference type="ARBA" id="ARBA00023136"/>
    </source>
</evidence>
<evidence type="ECO:0000256" key="1">
    <source>
        <dbReference type="ARBA" id="ARBA00004651"/>
    </source>
</evidence>
<evidence type="ECO:0000256" key="9">
    <source>
        <dbReference type="RuleBase" id="RU366001"/>
    </source>
</evidence>
<feature type="transmembrane region" description="Helical" evidence="9">
    <location>
        <begin position="195"/>
        <end position="213"/>
    </location>
</feature>
<keyword evidence="4 9" id="KW-0812">Transmembrane</keyword>
<dbReference type="CDD" id="cd06261">
    <property type="entry name" value="TM_PBP2"/>
    <property type="match status" value="1"/>
</dbReference>
<keyword evidence="5 9" id="KW-1133">Transmembrane helix</keyword>
<organism evidence="11 12">
    <name type="scientific">Pseudoxanthomonas winnipegensis</name>
    <dbReference type="NCBI Taxonomy" id="2480810"/>
    <lineage>
        <taxon>Bacteria</taxon>
        <taxon>Pseudomonadati</taxon>
        <taxon>Pseudomonadota</taxon>
        <taxon>Gammaproteobacteria</taxon>
        <taxon>Lysobacterales</taxon>
        <taxon>Lysobacteraceae</taxon>
        <taxon>Pseudoxanthomonas</taxon>
    </lineage>
</organism>
<dbReference type="InterPro" id="IPR035906">
    <property type="entry name" value="MetI-like_sf"/>
</dbReference>
<evidence type="ECO:0000256" key="2">
    <source>
        <dbReference type="ARBA" id="ARBA00011779"/>
    </source>
</evidence>
<sequence length="286" mass="30034">MSVAIPAAGRARQRRVIPGFGLSLGTTLLWLGLIVLLPLAGVFIKSAGLGWHGLWAVWTDPRVLAALRVSFSTALAAAAFNAVAGTLVAWVFVRYDFPGKRLFDAVVDLPFALPTAVAGIALTQLYGPTGWLGRWLEAGGLKVAYTPLGITVALVFIGLPFVVRVVEPVLAEVESELEEAAASLGAGRLRTVAQVVLPTVWPAVLSGFALAFARGVGEYGSVIFIAGNLPGVSEIAPLLITIKLEEFDYAGATAIAAAMLLLSFVLLLVINTLQARLARRGLKVPA</sequence>
<evidence type="ECO:0000256" key="5">
    <source>
        <dbReference type="ARBA" id="ARBA00022989"/>
    </source>
</evidence>
<gene>
    <name evidence="11" type="primary">cysT</name>
    <name evidence="11" type="ORF">EA655_05015</name>
</gene>
<dbReference type="NCBIfam" id="TIGR02139">
    <property type="entry name" value="permease_CysT"/>
    <property type="match status" value="1"/>
</dbReference>
<accession>A0A4Q8M677</accession>
<comment type="subunit">
    <text evidence="2">The complex is composed of two ATP-binding proteins (CysA), two transmembrane proteins (CysT and CysW) and a solute-binding protein (CysP).</text>
</comment>
<keyword evidence="7 9" id="KW-0472">Membrane</keyword>
<dbReference type="InterPro" id="IPR000515">
    <property type="entry name" value="MetI-like"/>
</dbReference>
<keyword evidence="3 9" id="KW-0813">Transport</keyword>
<dbReference type="RefSeq" id="WP_130533669.1">
    <property type="nucleotide sequence ID" value="NZ_SHMG01000002.1"/>
</dbReference>
<comment type="subcellular location">
    <subcellularLocation>
        <location evidence="1">Cell membrane</location>
        <topology evidence="1">Multi-pass membrane protein</topology>
    </subcellularLocation>
</comment>
<feature type="domain" description="ABC transmembrane type-1" evidence="10">
    <location>
        <begin position="67"/>
        <end position="270"/>
    </location>
</feature>
<feature type="transmembrane region" description="Helical" evidence="9">
    <location>
        <begin position="143"/>
        <end position="163"/>
    </location>
</feature>
<protein>
    <recommendedName>
        <fullName evidence="9">Sulfate transport system permease protein CysT</fullName>
    </recommendedName>
</protein>